<dbReference type="RefSeq" id="WP_264279583.1">
    <property type="nucleotide sequence ID" value="NZ_CP107006.1"/>
</dbReference>
<organism evidence="1 2">
    <name type="scientific">Chitinophaga horti</name>
    <dbReference type="NCBI Taxonomy" id="2920382"/>
    <lineage>
        <taxon>Bacteria</taxon>
        <taxon>Pseudomonadati</taxon>
        <taxon>Bacteroidota</taxon>
        <taxon>Chitinophagia</taxon>
        <taxon>Chitinophagales</taxon>
        <taxon>Chitinophagaceae</taxon>
        <taxon>Chitinophaga</taxon>
    </lineage>
</organism>
<dbReference type="Gene3D" id="3.30.1330.40">
    <property type="entry name" value="RutC-like"/>
    <property type="match status" value="1"/>
</dbReference>
<evidence type="ECO:0000313" key="2">
    <source>
        <dbReference type="Proteomes" id="UP001162741"/>
    </source>
</evidence>
<dbReference type="SUPFAM" id="SSF55298">
    <property type="entry name" value="YjgF-like"/>
    <property type="match status" value="1"/>
</dbReference>
<keyword evidence="2" id="KW-1185">Reference proteome</keyword>
<dbReference type="CDD" id="cd06154">
    <property type="entry name" value="YjgF_YER057c_UK114_like_6"/>
    <property type="match status" value="1"/>
</dbReference>
<protein>
    <submittedName>
        <fullName evidence="1">RidA family protein</fullName>
    </submittedName>
</protein>
<evidence type="ECO:0000313" key="1">
    <source>
        <dbReference type="EMBL" id="UYQ91104.1"/>
    </source>
</evidence>
<dbReference type="PANTHER" id="PTHR43857">
    <property type="entry name" value="BLR7761 PROTEIN"/>
    <property type="match status" value="1"/>
</dbReference>
<reference evidence="1" key="1">
    <citation type="submission" date="2022-10" db="EMBL/GenBank/DDBJ databases">
        <title>Chitinophaga sp. nov., isolated from soil.</title>
        <authorList>
            <person name="Jeon C.O."/>
        </authorList>
    </citation>
    <scope>NUCLEOTIDE SEQUENCE</scope>
    <source>
        <strain evidence="1">R8</strain>
    </source>
</reference>
<dbReference type="EMBL" id="CP107006">
    <property type="protein sequence ID" value="UYQ91104.1"/>
    <property type="molecule type" value="Genomic_DNA"/>
</dbReference>
<gene>
    <name evidence="1" type="ORF">MKQ68_13475</name>
</gene>
<dbReference type="PANTHER" id="PTHR43857:SF1">
    <property type="entry name" value="YJGH FAMILY PROTEIN"/>
    <property type="match status" value="1"/>
</dbReference>
<sequence>MQRVNISTGAVWESKVGYSRAVRIGNLVEVSGTVSADGDKIIGEGDAYEQTKHALAKIEAALIKAGATLHDVVRTRMFVTDISLWEDIGRAHAEFFGAIRPATTMVEVNKLIDPRLLIEIEATAVMAPGH</sequence>
<dbReference type="Pfam" id="PF01042">
    <property type="entry name" value="Ribonuc_L-PSP"/>
    <property type="match status" value="1"/>
</dbReference>
<name>A0ABY6IYM3_9BACT</name>
<accession>A0ABY6IYM3</accession>
<dbReference type="InterPro" id="IPR035959">
    <property type="entry name" value="RutC-like_sf"/>
</dbReference>
<dbReference type="Proteomes" id="UP001162741">
    <property type="component" value="Chromosome"/>
</dbReference>
<proteinExistence type="predicted"/>
<dbReference type="InterPro" id="IPR006175">
    <property type="entry name" value="YjgF/YER057c/UK114"/>
</dbReference>